<keyword evidence="3" id="KW-1185">Reference proteome</keyword>
<gene>
    <name evidence="2" type="ORF">EOD42_10150</name>
</gene>
<proteinExistence type="predicted"/>
<feature type="transmembrane region" description="Helical" evidence="1">
    <location>
        <begin position="32"/>
        <end position="51"/>
    </location>
</feature>
<dbReference type="Proteomes" id="UP000282957">
    <property type="component" value="Unassembled WGS sequence"/>
</dbReference>
<accession>A0A437MGL7</accession>
<sequence>MAEQQTHYDYIEVKSQDIMAERAGMWDAFTAATKWGIIATIVLLVLIYLIWG</sequence>
<dbReference type="EMBL" id="SACL01000003">
    <property type="protein sequence ID" value="RVT96762.1"/>
    <property type="molecule type" value="Genomic_DNA"/>
</dbReference>
<dbReference type="Gene3D" id="1.20.5.160">
    <property type="entry name" value="Bacterial aa3 type cytochrome c oxidase subunit IV"/>
    <property type="match status" value="1"/>
</dbReference>
<organism evidence="2 3">
    <name type="scientific">Rhodovarius crocodyli</name>
    <dbReference type="NCBI Taxonomy" id="1979269"/>
    <lineage>
        <taxon>Bacteria</taxon>
        <taxon>Pseudomonadati</taxon>
        <taxon>Pseudomonadota</taxon>
        <taxon>Alphaproteobacteria</taxon>
        <taxon>Acetobacterales</taxon>
        <taxon>Roseomonadaceae</taxon>
        <taxon>Rhodovarius</taxon>
    </lineage>
</organism>
<evidence type="ECO:0000313" key="3">
    <source>
        <dbReference type="Proteomes" id="UP000282957"/>
    </source>
</evidence>
<dbReference type="AlphaFoldDB" id="A0A437MGL7"/>
<evidence type="ECO:0000313" key="2">
    <source>
        <dbReference type="EMBL" id="RVT96762.1"/>
    </source>
</evidence>
<keyword evidence="1" id="KW-0812">Transmembrane</keyword>
<reference evidence="2 3" key="1">
    <citation type="submission" date="2019-01" db="EMBL/GenBank/DDBJ databases">
        <authorList>
            <person name="Chen W.-M."/>
        </authorList>
    </citation>
    <scope>NUCLEOTIDE SEQUENCE [LARGE SCALE GENOMIC DNA]</scope>
    <source>
        <strain evidence="2 3">CCP-6</strain>
    </source>
</reference>
<keyword evidence="1" id="KW-0472">Membrane</keyword>
<keyword evidence="1" id="KW-1133">Transmembrane helix</keyword>
<dbReference type="InterPro" id="IPR036596">
    <property type="entry name" value="Cyt-C_aa3_sf"/>
</dbReference>
<name>A0A437MGL7_9PROT</name>
<dbReference type="RefSeq" id="WP_127787413.1">
    <property type="nucleotide sequence ID" value="NZ_SACL01000003.1"/>
</dbReference>
<evidence type="ECO:0000256" key="1">
    <source>
        <dbReference type="SAM" id="Phobius"/>
    </source>
</evidence>
<protein>
    <submittedName>
        <fullName evidence="2">Preprotein translocase subunit SecE</fullName>
    </submittedName>
</protein>
<dbReference type="OrthoDB" id="7282883at2"/>
<comment type="caution">
    <text evidence="2">The sequence shown here is derived from an EMBL/GenBank/DDBJ whole genome shotgun (WGS) entry which is preliminary data.</text>
</comment>